<dbReference type="OrthoDB" id="10051892at2759"/>
<accession>A0A0H2RX56</accession>
<dbReference type="EMBL" id="KQ085919">
    <property type="protein sequence ID" value="KLO16197.1"/>
    <property type="molecule type" value="Genomic_DNA"/>
</dbReference>
<dbReference type="InParanoid" id="A0A0H2RX56"/>
<name>A0A0H2RX56_9AGAM</name>
<dbReference type="AlphaFoldDB" id="A0A0H2RX56"/>
<gene>
    <name evidence="1" type="ORF">SCHPADRAFT_225755</name>
</gene>
<reference evidence="1 2" key="1">
    <citation type="submission" date="2015-04" db="EMBL/GenBank/DDBJ databases">
        <title>Complete genome sequence of Schizopora paradoxa KUC8140, a cosmopolitan wood degrader in East Asia.</title>
        <authorList>
            <consortium name="DOE Joint Genome Institute"/>
            <person name="Min B."/>
            <person name="Park H."/>
            <person name="Jang Y."/>
            <person name="Kim J.-J."/>
            <person name="Kim K.H."/>
            <person name="Pangilinan J."/>
            <person name="Lipzen A."/>
            <person name="Riley R."/>
            <person name="Grigoriev I.V."/>
            <person name="Spatafora J.W."/>
            <person name="Choi I.-G."/>
        </authorList>
    </citation>
    <scope>NUCLEOTIDE SEQUENCE [LARGE SCALE GENOMIC DNA]</scope>
    <source>
        <strain evidence="1 2">KUC8140</strain>
    </source>
</reference>
<protein>
    <submittedName>
        <fullName evidence="1">Uncharacterized protein</fullName>
    </submittedName>
</protein>
<sequence length="157" mass="17810">MAAETQVICAVFVADRTGIAQAGLKWIKRLHDISGQESNKGTLDGIHTSYNIDSRFVTYRFFVPEDTWTVLDSLIPMSLDKTGVLYAFIPQTGIDNRYFIINRLEGHRIEIACGGWGNPQIPECIKELEDYFQDFARNADLPAWIFPLAEVLVKIEK</sequence>
<proteinExistence type="predicted"/>
<organism evidence="1 2">
    <name type="scientific">Schizopora paradoxa</name>
    <dbReference type="NCBI Taxonomy" id="27342"/>
    <lineage>
        <taxon>Eukaryota</taxon>
        <taxon>Fungi</taxon>
        <taxon>Dikarya</taxon>
        <taxon>Basidiomycota</taxon>
        <taxon>Agaricomycotina</taxon>
        <taxon>Agaricomycetes</taxon>
        <taxon>Hymenochaetales</taxon>
        <taxon>Schizoporaceae</taxon>
        <taxon>Schizopora</taxon>
    </lineage>
</organism>
<keyword evidence="2" id="KW-1185">Reference proteome</keyword>
<dbReference type="Proteomes" id="UP000053477">
    <property type="component" value="Unassembled WGS sequence"/>
</dbReference>
<evidence type="ECO:0000313" key="2">
    <source>
        <dbReference type="Proteomes" id="UP000053477"/>
    </source>
</evidence>
<evidence type="ECO:0000313" key="1">
    <source>
        <dbReference type="EMBL" id="KLO16197.1"/>
    </source>
</evidence>